<feature type="compositionally biased region" description="Basic and acidic residues" evidence="1">
    <location>
        <begin position="247"/>
        <end position="259"/>
    </location>
</feature>
<proteinExistence type="predicted"/>
<sequence>MPTHSQTQAEIIQRDKRIELREAAYSDFYSRMADESRTNHVGVTTRSAAAAAIAAINGEPPKRSSRVVARISDPVYDALDDFDSPPRKKARTTTRSANNNRVSNSNNNTTRNNNVDSNSAKVPKSVTTTPSGDRLTTRSQTRSRRTAQTPLEDELDALAKGDTNGDADEAVSAGSVNDSKLRPSPVHETVNATEECVPGHVHVETNNSFTSQFKYPEKTSSPELNTPRITLGRASSTSSTLASSRQSSDDGYRKSDSRFTDAQSLDGDTNAELGDAELPATANSAITSSTGQSDESPQPCATSDNLSSRKMDNAVLNIIEDNRNEASDNQPPVSPSPQPDTSKTVTKKTERTRLPQKRSRSRSSCDDDTFENSAASVRSREPGKENGDGGTNSVESNVVIPPEVRRSGRVLKKRKLE</sequence>
<organism evidence="2 3">
    <name type="scientific">Clathrus columnatus</name>
    <dbReference type="NCBI Taxonomy" id="1419009"/>
    <lineage>
        <taxon>Eukaryota</taxon>
        <taxon>Fungi</taxon>
        <taxon>Dikarya</taxon>
        <taxon>Basidiomycota</taxon>
        <taxon>Agaricomycotina</taxon>
        <taxon>Agaricomycetes</taxon>
        <taxon>Phallomycetidae</taxon>
        <taxon>Phallales</taxon>
        <taxon>Clathraceae</taxon>
        <taxon>Clathrus</taxon>
    </lineage>
</organism>
<feature type="compositionally biased region" description="Polar residues" evidence="1">
    <location>
        <begin position="210"/>
        <end position="228"/>
    </location>
</feature>
<dbReference type="AlphaFoldDB" id="A0AAV4ZYC0"/>
<evidence type="ECO:0000313" key="3">
    <source>
        <dbReference type="Proteomes" id="UP001050691"/>
    </source>
</evidence>
<feature type="compositionally biased region" description="Low complexity" evidence="1">
    <location>
        <begin position="93"/>
        <end position="119"/>
    </location>
</feature>
<dbReference type="Proteomes" id="UP001050691">
    <property type="component" value="Unassembled WGS sequence"/>
</dbReference>
<keyword evidence="3" id="KW-1185">Reference proteome</keyword>
<feature type="region of interest" description="Disordered" evidence="1">
    <location>
        <begin position="210"/>
        <end position="309"/>
    </location>
</feature>
<accession>A0AAV4ZYC0</accession>
<feature type="compositionally biased region" description="Low complexity" evidence="1">
    <location>
        <begin position="233"/>
        <end position="246"/>
    </location>
</feature>
<gene>
    <name evidence="2" type="ORF">Clacol_000391</name>
</gene>
<feature type="compositionally biased region" description="Polar residues" evidence="1">
    <location>
        <begin position="281"/>
        <end position="306"/>
    </location>
</feature>
<feature type="region of interest" description="Disordered" evidence="1">
    <location>
        <begin position="322"/>
        <end position="417"/>
    </location>
</feature>
<feature type="compositionally biased region" description="Basic and acidic residues" evidence="1">
    <location>
        <begin position="378"/>
        <end position="387"/>
    </location>
</feature>
<evidence type="ECO:0000256" key="1">
    <source>
        <dbReference type="SAM" id="MobiDB-lite"/>
    </source>
</evidence>
<feature type="region of interest" description="Disordered" evidence="1">
    <location>
        <begin position="77"/>
        <end position="189"/>
    </location>
</feature>
<protein>
    <submittedName>
        <fullName evidence="2">Uncharacterized protein</fullName>
    </submittedName>
</protein>
<dbReference type="EMBL" id="BPWL01000001">
    <property type="protein sequence ID" value="GJJ06202.1"/>
    <property type="molecule type" value="Genomic_DNA"/>
</dbReference>
<name>A0AAV4ZYC0_9AGAM</name>
<feature type="compositionally biased region" description="Basic residues" evidence="1">
    <location>
        <begin position="407"/>
        <end position="417"/>
    </location>
</feature>
<reference evidence="2" key="1">
    <citation type="submission" date="2021-10" db="EMBL/GenBank/DDBJ databases">
        <title>De novo Genome Assembly of Clathrus columnatus (Basidiomycota, Fungi) Using Illumina and Nanopore Sequence Data.</title>
        <authorList>
            <person name="Ogiso-Tanaka E."/>
            <person name="Itagaki H."/>
            <person name="Hosoya T."/>
            <person name="Hosaka K."/>
        </authorList>
    </citation>
    <scope>NUCLEOTIDE SEQUENCE</scope>
    <source>
        <strain evidence="2">MO-923</strain>
    </source>
</reference>
<evidence type="ECO:0000313" key="2">
    <source>
        <dbReference type="EMBL" id="GJJ06202.1"/>
    </source>
</evidence>
<comment type="caution">
    <text evidence="2">The sequence shown here is derived from an EMBL/GenBank/DDBJ whole genome shotgun (WGS) entry which is preliminary data.</text>
</comment>